<dbReference type="EMBL" id="GU595417">
    <property type="protein sequence ID" value="QXM18131.1"/>
    <property type="molecule type" value="Genomic_DNA"/>
</dbReference>
<keyword evidence="3" id="KW-1185">Reference proteome</keyword>
<evidence type="ECO:0000313" key="3">
    <source>
        <dbReference type="Proteomes" id="UP000011293"/>
    </source>
</evidence>
<feature type="domain" description="N-acetyltransferase" evidence="1">
    <location>
        <begin position="1"/>
        <end position="153"/>
    </location>
</feature>
<gene>
    <name evidence="2" type="ORF">UAB78_035</name>
</gene>
<accession>A0A8F5JAJ2</accession>
<dbReference type="GO" id="GO:0016747">
    <property type="term" value="F:acyltransferase activity, transferring groups other than amino-acyl groups"/>
    <property type="evidence" value="ECO:0007669"/>
    <property type="project" value="InterPro"/>
</dbReference>
<protein>
    <recommendedName>
        <fullName evidence="1">N-acetyltransferase domain-containing protein</fullName>
    </recommendedName>
</protein>
<evidence type="ECO:0000313" key="2">
    <source>
        <dbReference type="EMBL" id="QXM18131.1"/>
    </source>
</evidence>
<proteinExistence type="predicted"/>
<dbReference type="CDD" id="cd04301">
    <property type="entry name" value="NAT_SF"/>
    <property type="match status" value="1"/>
</dbReference>
<dbReference type="PROSITE" id="PS51186">
    <property type="entry name" value="GNAT"/>
    <property type="match status" value="1"/>
</dbReference>
<dbReference type="Proteomes" id="UP000011293">
    <property type="component" value="Segment"/>
</dbReference>
<dbReference type="Pfam" id="PF00583">
    <property type="entry name" value="Acetyltransf_1"/>
    <property type="match status" value="1"/>
</dbReference>
<sequence length="153" mass="17222">MIRQACFLDIPEIINLGNRYVEEEVKVVKHHSATWDADQSAHHLCASLTSKDLFLWVAVEDGVIIGFLWAAAHIMAPWSPALVASDLLFYIIPEKRGSLAGVRLLKAYKSWAKERGCIEARLSIASGINEERVGRMYNRLGFTPFGTVYNLKF</sequence>
<evidence type="ECO:0000259" key="1">
    <source>
        <dbReference type="PROSITE" id="PS51186"/>
    </source>
</evidence>
<reference evidence="2" key="1">
    <citation type="submission" date="2021-07" db="EMBL/GenBank/DDBJ databases">
        <title>New enterobacteriophages and their use to control Salmonella enterica.</title>
        <authorList>
            <person name="Spricigo D.A."/>
            <person name="Bardina C."/>
            <person name="Cortes M.P."/>
            <person name="Llagostera M."/>
        </authorList>
    </citation>
    <scope>NUCLEOTIDE SEQUENCE</scope>
</reference>
<dbReference type="InterPro" id="IPR000182">
    <property type="entry name" value="GNAT_dom"/>
</dbReference>
<organism evidence="2 3">
    <name type="scientific">Escherichia phage UAB_Phi78</name>
    <dbReference type="NCBI Taxonomy" id="979726"/>
    <lineage>
        <taxon>Viruses</taxon>
        <taxon>Duplodnaviria</taxon>
        <taxon>Heunggongvirae</taxon>
        <taxon>Uroviricota</taxon>
        <taxon>Caudoviricetes</taxon>
        <taxon>Autographivirales</taxon>
        <taxon>Autosignataviridae</taxon>
        <taxon>Molineuxvirinae</taxon>
        <taxon>Zindervirus</taxon>
        <taxon>Zindervirus UAB78</taxon>
    </lineage>
</organism>
<name>A0A8F5JAJ2_9CAUD</name>